<sequence>MHPYPFPHAVLHLGHVERMLACGTCAMGVRR</sequence>
<evidence type="ECO:0000313" key="1">
    <source>
        <dbReference type="EMBL" id="RAP71395.1"/>
    </source>
</evidence>
<gene>
    <name evidence="1" type="ORF">ACZ87_01791</name>
</gene>
<comment type="caution">
    <text evidence="1">The sequence shown here is derived from an EMBL/GenBank/DDBJ whole genome shotgun (WGS) entry which is preliminary data.</text>
</comment>
<accession>A0A328TR55</accession>
<feature type="non-terminal residue" evidence="1">
    <location>
        <position position="31"/>
    </location>
</feature>
<dbReference type="EMBL" id="LJAM02000150">
    <property type="protein sequence ID" value="RAP71395.1"/>
    <property type="molecule type" value="Genomic_DNA"/>
</dbReference>
<proteinExistence type="predicted"/>
<name>A0A328TR55_9GAMM</name>
<reference evidence="1" key="1">
    <citation type="submission" date="2018-04" db="EMBL/GenBank/DDBJ databases">
        <title>Genomes of the Obligate Erwinia dacicola and Facultative Enterobacter sp. OLF Endosymbionts of the Olive Fruit fly, Bactrocera oleae.</title>
        <authorList>
            <person name="Estes A.M."/>
            <person name="Hearn D.J."/>
            <person name="Agarwal S."/>
            <person name="Pierson E.A."/>
            <person name="Dunning-Hotopp J.C."/>
        </authorList>
    </citation>
    <scope>NUCLEOTIDE SEQUENCE [LARGE SCALE GENOMIC DNA]</scope>
    <source>
        <strain evidence="1">Oroville</strain>
    </source>
</reference>
<evidence type="ECO:0000313" key="2">
    <source>
        <dbReference type="Proteomes" id="UP000244334"/>
    </source>
</evidence>
<dbReference type="AlphaFoldDB" id="A0A328TR55"/>
<dbReference type="Proteomes" id="UP000244334">
    <property type="component" value="Unassembled WGS sequence"/>
</dbReference>
<protein>
    <submittedName>
        <fullName evidence="1">Uncharacterized protein</fullName>
    </submittedName>
</protein>
<organism evidence="1 2">
    <name type="scientific">Candidatus Erwinia dacicola</name>
    <dbReference type="NCBI Taxonomy" id="252393"/>
    <lineage>
        <taxon>Bacteria</taxon>
        <taxon>Pseudomonadati</taxon>
        <taxon>Pseudomonadota</taxon>
        <taxon>Gammaproteobacteria</taxon>
        <taxon>Enterobacterales</taxon>
        <taxon>Erwiniaceae</taxon>
        <taxon>Erwinia</taxon>
    </lineage>
</organism>
<keyword evidence="2" id="KW-1185">Reference proteome</keyword>